<gene>
    <name evidence="2" type="ORF">PAPYR_13056</name>
</gene>
<dbReference type="EMBL" id="JAPMOS010000411">
    <property type="protein sequence ID" value="KAJ4452707.1"/>
    <property type="molecule type" value="Genomic_DNA"/>
</dbReference>
<dbReference type="Proteomes" id="UP001141327">
    <property type="component" value="Unassembled WGS sequence"/>
</dbReference>
<organism evidence="2 3">
    <name type="scientific">Paratrimastix pyriformis</name>
    <dbReference type="NCBI Taxonomy" id="342808"/>
    <lineage>
        <taxon>Eukaryota</taxon>
        <taxon>Metamonada</taxon>
        <taxon>Preaxostyla</taxon>
        <taxon>Paratrimastigidae</taxon>
        <taxon>Paratrimastix</taxon>
    </lineage>
</organism>
<name>A0ABQ8U3B4_9EUKA</name>
<dbReference type="Pfam" id="PF04851">
    <property type="entry name" value="ResIII"/>
    <property type="match status" value="1"/>
</dbReference>
<reference evidence="2" key="1">
    <citation type="journal article" date="2022" name="bioRxiv">
        <title>Genomics of Preaxostyla Flagellates Illuminates Evolutionary Transitions and the Path Towards Mitochondrial Loss.</title>
        <authorList>
            <person name="Novak L.V.F."/>
            <person name="Treitli S.C."/>
            <person name="Pyrih J."/>
            <person name="Halakuc P."/>
            <person name="Pipaliya S.V."/>
            <person name="Vacek V."/>
            <person name="Brzon O."/>
            <person name="Soukal P."/>
            <person name="Eme L."/>
            <person name="Dacks J.B."/>
            <person name="Karnkowska A."/>
            <person name="Elias M."/>
            <person name="Hampl V."/>
        </authorList>
    </citation>
    <scope>NUCLEOTIDE SEQUENCE</scope>
    <source>
        <strain evidence="2">RCP-MX</strain>
    </source>
</reference>
<dbReference type="InterPro" id="IPR014819">
    <property type="entry name" value="PriCT_2"/>
</dbReference>
<accession>A0ABQ8U3B4</accession>
<evidence type="ECO:0000313" key="2">
    <source>
        <dbReference type="EMBL" id="KAJ4452707.1"/>
    </source>
</evidence>
<evidence type="ECO:0000313" key="3">
    <source>
        <dbReference type="Proteomes" id="UP001141327"/>
    </source>
</evidence>
<dbReference type="PROSITE" id="PS51192">
    <property type="entry name" value="HELICASE_ATP_BIND_1"/>
    <property type="match status" value="1"/>
</dbReference>
<dbReference type="InterPro" id="IPR006935">
    <property type="entry name" value="Helicase/UvrB_N"/>
</dbReference>
<protein>
    <recommendedName>
        <fullName evidence="1">Helicase ATP-binding domain-containing protein</fullName>
    </recommendedName>
</protein>
<keyword evidence="3" id="KW-1185">Reference proteome</keyword>
<dbReference type="Pfam" id="PF08707">
    <property type="entry name" value="PriCT_2"/>
    <property type="match status" value="1"/>
</dbReference>
<feature type="domain" description="Helicase ATP-binding" evidence="1">
    <location>
        <begin position="139"/>
        <end position="289"/>
    </location>
</feature>
<sequence>MLFDAKKVVTKNSKVQKKPVRHECEYDCNNDQVVSLLRVLPKEYVDDTTYWFKVTSSLKSADKFEIWDKWSRNSSKYDKIQNIDIWNSINPIVDINYLVNLVNDSLGKKAFQLFNPFVKYIPLKEELPCEKDNIDEHYIDIPSGYATYIIESDQGTGKTTAVSKKVKLLLDKRPELKFLSIVSRVSLINQQVETFGASGTMLNRYDSGKLVNIHSEGDDEIKEEVSLIDVNNVAIQLDSIIRLDRENYFDTIVFIDEINSLLRYLVSSTTLSERRKIVYSILRKIVSECKYLFCVDADITDLIQWITGLRNKEKTIFIQNEYKNWTTSNAYKVNDEKLLIEKMKENIENDKYFVACFDSKNTAQQYYVSMMNDDKKDKFELITCDDGEIPEHANNWKNKFIFYSPKIVYGLSFVPEEPQDVFLIVSSACMTIDPLSAVQQITRTRKIANLYYFIKRVRYGITDHTLDGIKNSITCDIKQNYDTLDQFGAIDIENYGSINETKFLDMYFKVEYYDMVFKTNYERHFKDLLIKKGFIIMPEIGNYCNIGSDVKKQMNKDKEEFLDERIEKHFKMDENKKLEESGIDNIVEHIKHRMEIVGVDEKDYEKYSKYVKTEGQCNRYISTCRICEKKSDKIGQCKIKQGKDFSVNNLYCNQNKILYISKLEDALGIGSFDIENVHNLDENVKLFDKVPKDVKGFSDLTTVTLGEIRKIFRIKPATITKRSDILGLLVKCYKNVCSKGLINSIKKRKRVDGKIKIEKTRYSINQEVLKEHLQLYYNKNNSDDNIQKHLRKLIEHKETE</sequence>
<proteinExistence type="predicted"/>
<comment type="caution">
    <text evidence="2">The sequence shown here is derived from an EMBL/GenBank/DDBJ whole genome shotgun (WGS) entry which is preliminary data.</text>
</comment>
<dbReference type="InterPro" id="IPR014001">
    <property type="entry name" value="Helicase_ATP-bd"/>
</dbReference>
<evidence type="ECO:0000259" key="1">
    <source>
        <dbReference type="PROSITE" id="PS51192"/>
    </source>
</evidence>